<feature type="transmembrane region" description="Helical" evidence="12">
    <location>
        <begin position="176"/>
        <end position="199"/>
    </location>
</feature>
<feature type="active site" description="Phosphocysteine intermediate; for EIIB activity" evidence="11">
    <location>
        <position position="27"/>
    </location>
</feature>
<evidence type="ECO:0000259" key="13">
    <source>
        <dbReference type="PROSITE" id="PS51098"/>
    </source>
</evidence>
<feature type="domain" description="PTS EIIC type-1" evidence="14">
    <location>
        <begin position="136"/>
        <end position="488"/>
    </location>
</feature>
<dbReference type="AlphaFoldDB" id="A0A099W2P8"/>
<dbReference type="InterPro" id="IPR050558">
    <property type="entry name" value="PTS_Sugar-Specific_Components"/>
</dbReference>
<keyword evidence="3" id="KW-1003">Cell membrane</keyword>
<evidence type="ECO:0000313" key="15">
    <source>
        <dbReference type="EMBL" id="KGL38350.1"/>
    </source>
</evidence>
<dbReference type="InterPro" id="IPR036878">
    <property type="entry name" value="Glu_permease_IIB"/>
</dbReference>
<keyword evidence="7 12" id="KW-0812">Transmembrane</keyword>
<evidence type="ECO:0000256" key="2">
    <source>
        <dbReference type="ARBA" id="ARBA00022448"/>
    </source>
</evidence>
<dbReference type="Pfam" id="PF00367">
    <property type="entry name" value="PTS_EIIB"/>
    <property type="match status" value="1"/>
</dbReference>
<evidence type="ECO:0000256" key="8">
    <source>
        <dbReference type="ARBA" id="ARBA00022777"/>
    </source>
</evidence>
<evidence type="ECO:0000256" key="12">
    <source>
        <dbReference type="SAM" id="Phobius"/>
    </source>
</evidence>
<feature type="domain" description="PTS EIIB type-1" evidence="13">
    <location>
        <begin position="5"/>
        <end position="87"/>
    </location>
</feature>
<evidence type="ECO:0000256" key="1">
    <source>
        <dbReference type="ARBA" id="ARBA00004651"/>
    </source>
</evidence>
<evidence type="ECO:0000313" key="16">
    <source>
        <dbReference type="EMBL" id="MBC1316351.1"/>
    </source>
</evidence>
<reference evidence="15 19" key="1">
    <citation type="submission" date="2014-05" db="EMBL/GenBank/DDBJ databases">
        <title>Novel Listeriaceae from food processing environments.</title>
        <authorList>
            <person name="den Bakker H.C."/>
        </authorList>
    </citation>
    <scope>NUCLEOTIDE SEQUENCE [LARGE SCALE GENOMIC DNA]</scope>
    <source>
        <strain evidence="15 19">FSL A5-0281</strain>
    </source>
</reference>
<reference evidence="20 21" key="2">
    <citation type="submission" date="2020-03" db="EMBL/GenBank/DDBJ databases">
        <title>Soil Listeria distribution.</title>
        <authorList>
            <person name="Liao J."/>
            <person name="Wiedmann M."/>
        </authorList>
    </citation>
    <scope>NUCLEOTIDE SEQUENCE [LARGE SCALE GENOMIC DNA]</scope>
    <source>
        <strain evidence="17 20">FSL L7-0259</strain>
        <strain evidence="16 21">FSL L7-1816</strain>
        <strain evidence="18 22">FSL L7-1850</strain>
    </source>
</reference>
<protein>
    <submittedName>
        <fullName evidence="16">PTS transporter subunit EIIC</fullName>
    </submittedName>
    <submittedName>
        <fullName evidence="15">Permease</fullName>
    </submittedName>
</protein>
<dbReference type="Proteomes" id="UP000543379">
    <property type="component" value="Unassembled WGS sequence"/>
</dbReference>
<evidence type="ECO:0000256" key="7">
    <source>
        <dbReference type="ARBA" id="ARBA00022692"/>
    </source>
</evidence>
<dbReference type="InterPro" id="IPR003352">
    <property type="entry name" value="PTS_EIIC"/>
</dbReference>
<evidence type="ECO:0000313" key="17">
    <source>
        <dbReference type="EMBL" id="MBC2177473.1"/>
    </source>
</evidence>
<name>A0A099W2P8_9LIST</name>
<keyword evidence="9 12" id="KW-1133">Transmembrane helix</keyword>
<accession>A0A099W2P8</accession>
<evidence type="ECO:0000256" key="5">
    <source>
        <dbReference type="ARBA" id="ARBA00022679"/>
    </source>
</evidence>
<dbReference type="Proteomes" id="UP000029844">
    <property type="component" value="Unassembled WGS sequence"/>
</dbReference>
<dbReference type="GO" id="GO:0008982">
    <property type="term" value="F:protein-N(PI)-phosphohistidine-sugar phosphotransferase activity"/>
    <property type="evidence" value="ECO:0007669"/>
    <property type="project" value="InterPro"/>
</dbReference>
<feature type="transmembrane region" description="Helical" evidence="12">
    <location>
        <begin position="387"/>
        <end position="407"/>
    </location>
</feature>
<evidence type="ECO:0000313" key="22">
    <source>
        <dbReference type="Proteomes" id="UP000546244"/>
    </source>
</evidence>
<keyword evidence="5" id="KW-0808">Transferase</keyword>
<dbReference type="STRING" id="1552123.EP57_14355"/>
<dbReference type="EMBL" id="JNFA01000029">
    <property type="protein sequence ID" value="KGL38350.1"/>
    <property type="molecule type" value="Genomic_DNA"/>
</dbReference>
<dbReference type="OrthoDB" id="9769191at2"/>
<dbReference type="Proteomes" id="UP000546244">
    <property type="component" value="Unassembled WGS sequence"/>
</dbReference>
<dbReference type="eggNOG" id="COG1264">
    <property type="taxonomic scope" value="Bacteria"/>
</dbReference>
<gene>
    <name evidence="15" type="ORF">EP57_14355</name>
    <name evidence="16" type="ORF">HB811_06130</name>
    <name evidence="18" type="ORF">HBP98_07470</name>
    <name evidence="17" type="ORF">HCB27_12640</name>
</gene>
<comment type="caution">
    <text evidence="15">The sequence shown here is derived from an EMBL/GenBank/DDBJ whole genome shotgun (WGS) entry which is preliminary data.</text>
</comment>
<dbReference type="GO" id="GO:0009401">
    <property type="term" value="P:phosphoenolpyruvate-dependent sugar phosphotransferase system"/>
    <property type="evidence" value="ECO:0007669"/>
    <property type="project" value="UniProtKB-KW"/>
</dbReference>
<feature type="transmembrane region" description="Helical" evidence="12">
    <location>
        <begin position="458"/>
        <end position="477"/>
    </location>
</feature>
<dbReference type="PANTHER" id="PTHR30175">
    <property type="entry name" value="PHOSPHOTRANSFERASE SYSTEM TRANSPORT PROTEIN"/>
    <property type="match status" value="1"/>
</dbReference>
<organism evidence="15 19">
    <name type="scientific">Listeria booriae</name>
    <dbReference type="NCBI Taxonomy" id="1552123"/>
    <lineage>
        <taxon>Bacteria</taxon>
        <taxon>Bacillati</taxon>
        <taxon>Bacillota</taxon>
        <taxon>Bacilli</taxon>
        <taxon>Bacillales</taxon>
        <taxon>Listeriaceae</taxon>
        <taxon>Listeria</taxon>
    </lineage>
</organism>
<dbReference type="EMBL" id="JAARYD010000005">
    <property type="protein sequence ID" value="MBC2177473.1"/>
    <property type="molecule type" value="Genomic_DNA"/>
</dbReference>
<evidence type="ECO:0000256" key="3">
    <source>
        <dbReference type="ARBA" id="ARBA00022475"/>
    </source>
</evidence>
<dbReference type="GO" id="GO:0016301">
    <property type="term" value="F:kinase activity"/>
    <property type="evidence" value="ECO:0007669"/>
    <property type="project" value="UniProtKB-KW"/>
</dbReference>
<dbReference type="Proteomes" id="UP000541735">
    <property type="component" value="Unassembled WGS sequence"/>
</dbReference>
<dbReference type="PROSITE" id="PS51103">
    <property type="entry name" value="PTS_EIIC_TYPE_1"/>
    <property type="match status" value="1"/>
</dbReference>
<feature type="transmembrane region" description="Helical" evidence="12">
    <location>
        <begin position="141"/>
        <end position="164"/>
    </location>
</feature>
<keyword evidence="8" id="KW-0418">Kinase</keyword>
<evidence type="ECO:0000313" key="18">
    <source>
        <dbReference type="EMBL" id="MBC2371830.1"/>
    </source>
</evidence>
<evidence type="ECO:0000313" key="21">
    <source>
        <dbReference type="Proteomes" id="UP000543379"/>
    </source>
</evidence>
<dbReference type="Gene3D" id="3.30.1360.60">
    <property type="entry name" value="Glucose permease domain IIB"/>
    <property type="match status" value="1"/>
</dbReference>
<evidence type="ECO:0000313" key="20">
    <source>
        <dbReference type="Proteomes" id="UP000541735"/>
    </source>
</evidence>
<feature type="transmembrane region" description="Helical" evidence="12">
    <location>
        <begin position="206"/>
        <end position="225"/>
    </location>
</feature>
<keyword evidence="19" id="KW-1185">Reference proteome</keyword>
<dbReference type="FunFam" id="3.30.1360.60:FF:000001">
    <property type="entry name" value="PTS system glucose-specific IIBC component PtsG"/>
    <property type="match status" value="1"/>
</dbReference>
<keyword evidence="2" id="KW-0813">Transport</keyword>
<proteinExistence type="predicted"/>
<evidence type="ECO:0000256" key="11">
    <source>
        <dbReference type="PROSITE-ProRule" id="PRU00421"/>
    </source>
</evidence>
<dbReference type="InterPro" id="IPR018113">
    <property type="entry name" value="PTrfase_EIIB_Cys"/>
</dbReference>
<dbReference type="GeneID" id="58718523"/>
<dbReference type="EMBL" id="JAAROV010000001">
    <property type="protein sequence ID" value="MBC1316351.1"/>
    <property type="molecule type" value="Genomic_DNA"/>
</dbReference>
<dbReference type="RefSeq" id="WP_036087654.1">
    <property type="nucleotide sequence ID" value="NZ_CBCSHQ010000019.1"/>
</dbReference>
<feature type="transmembrane region" description="Helical" evidence="12">
    <location>
        <begin position="351"/>
        <end position="375"/>
    </location>
</feature>
<comment type="subcellular location">
    <subcellularLocation>
        <location evidence="1">Cell membrane</location>
        <topology evidence="1">Multi-pass membrane protein</topology>
    </subcellularLocation>
</comment>
<keyword evidence="10 12" id="KW-0472">Membrane</keyword>
<dbReference type="PANTHER" id="PTHR30175:SF3">
    <property type="entry name" value="PTS SYSTEM N-ACETYLMURAMIC ACID-SPECIFIC EIIBC COMPONENT"/>
    <property type="match status" value="1"/>
</dbReference>
<sequence length="488" mass="51223">MTKEQDLGQKIFEEVGGMGNVSKIAHCMTRVRLGIKDTSKVNVEGLKKAPGVLGVVEDDTLQIIVGPGFVNKVAGAMCDMAGVKLGEVLPDNLDSAITGDDTTKTGKQLVEEKAAATKASMKQKQNNTSGFKRLLKSVANIFVPLIPGFVGAGLIAGIAAILFNNIQAKNLDADTWMQYVTILNVIKNGIFSYLVIYVGINTAQEFGGTPVLGGAIGGVTLLMGVTPETPIKNIFNGSDMVAGQGGIIGVLLAVYLLCVLEKFLRKWIPNSLDIILTPMIALLIIGLFTIFIIMPFAGVISTSLVGSINWIIAKGGLFAGFVLGTLFLPMVMLGLHQVLTPIHVEMIAQNGYTILLPMLAMAGGGQVGASVALWMRCRKNKPLVNMIKGGLPVGILGIGEPLIYGVTIPLGRPFITACLGGGIGGAVIGFFGNVGAIAIGPSGVALIPLIANNTWLEYVIGLLAAYIGGFILTYLWGTPKDAMEAVEE</sequence>
<dbReference type="eggNOG" id="COG1263">
    <property type="taxonomic scope" value="Bacteria"/>
</dbReference>
<evidence type="ECO:0000313" key="19">
    <source>
        <dbReference type="Proteomes" id="UP000029844"/>
    </source>
</evidence>
<dbReference type="SUPFAM" id="SSF55604">
    <property type="entry name" value="Glucose permease domain IIB"/>
    <property type="match status" value="1"/>
</dbReference>
<keyword evidence="6" id="KW-0598">Phosphotransferase system</keyword>
<dbReference type="GO" id="GO:0090588">
    <property type="term" value="F:protein-phosphocysteine-N-acetylmuramate phosphotransferase system transporter activity"/>
    <property type="evidence" value="ECO:0007669"/>
    <property type="project" value="TreeGrafter"/>
</dbReference>
<evidence type="ECO:0000256" key="6">
    <source>
        <dbReference type="ARBA" id="ARBA00022683"/>
    </source>
</evidence>
<keyword evidence="4" id="KW-0762">Sugar transport</keyword>
<evidence type="ECO:0000256" key="10">
    <source>
        <dbReference type="ARBA" id="ARBA00023136"/>
    </source>
</evidence>
<dbReference type="Pfam" id="PF02378">
    <property type="entry name" value="PTS_EIIC"/>
    <property type="match status" value="1"/>
</dbReference>
<evidence type="ECO:0000259" key="14">
    <source>
        <dbReference type="PROSITE" id="PS51103"/>
    </source>
</evidence>
<dbReference type="EMBL" id="JAARMV010000002">
    <property type="protein sequence ID" value="MBC2371830.1"/>
    <property type="molecule type" value="Genomic_DNA"/>
</dbReference>
<feature type="transmembrane region" description="Helical" evidence="12">
    <location>
        <begin position="414"/>
        <end position="438"/>
    </location>
</feature>
<dbReference type="CDD" id="cd00212">
    <property type="entry name" value="PTS_IIB_glc"/>
    <property type="match status" value="1"/>
</dbReference>
<feature type="transmembrane region" description="Helical" evidence="12">
    <location>
        <begin position="245"/>
        <end position="264"/>
    </location>
</feature>
<feature type="transmembrane region" description="Helical" evidence="12">
    <location>
        <begin position="317"/>
        <end position="339"/>
    </location>
</feature>
<feature type="transmembrane region" description="Helical" evidence="12">
    <location>
        <begin position="276"/>
        <end position="297"/>
    </location>
</feature>
<dbReference type="InterPro" id="IPR001996">
    <property type="entry name" value="PTS_IIB_1"/>
</dbReference>
<evidence type="ECO:0000256" key="9">
    <source>
        <dbReference type="ARBA" id="ARBA00022989"/>
    </source>
</evidence>
<evidence type="ECO:0000256" key="4">
    <source>
        <dbReference type="ARBA" id="ARBA00022597"/>
    </source>
</evidence>
<dbReference type="PROSITE" id="PS51098">
    <property type="entry name" value="PTS_EIIB_TYPE_1"/>
    <property type="match status" value="1"/>
</dbReference>
<dbReference type="InterPro" id="IPR013013">
    <property type="entry name" value="PTS_EIIC_1"/>
</dbReference>
<dbReference type="PROSITE" id="PS01035">
    <property type="entry name" value="PTS_EIIB_TYPE_1_CYS"/>
    <property type="match status" value="1"/>
</dbReference>
<dbReference type="GO" id="GO:0005886">
    <property type="term" value="C:plasma membrane"/>
    <property type="evidence" value="ECO:0007669"/>
    <property type="project" value="UniProtKB-SubCell"/>
</dbReference>